<dbReference type="Gene3D" id="1.10.4030.10">
    <property type="entry name" value="Porin chaperone SurA, peptide-binding domain"/>
    <property type="match status" value="1"/>
</dbReference>
<keyword evidence="4" id="KW-0143">Chaperone</keyword>
<dbReference type="InterPro" id="IPR046357">
    <property type="entry name" value="PPIase_dom_sf"/>
</dbReference>
<dbReference type="EC" id="5.2.1.8" evidence="8"/>
<protein>
    <submittedName>
        <fullName evidence="8">Peptidylprolyl isomerase</fullName>
        <ecNumber evidence="8">5.2.1.8</ecNumber>
    </submittedName>
</protein>
<proteinExistence type="predicted"/>
<evidence type="ECO:0000259" key="7">
    <source>
        <dbReference type="PROSITE" id="PS50198"/>
    </source>
</evidence>
<evidence type="ECO:0000313" key="9">
    <source>
        <dbReference type="Proteomes" id="UP000824176"/>
    </source>
</evidence>
<evidence type="ECO:0000256" key="2">
    <source>
        <dbReference type="ARBA" id="ARBA00022764"/>
    </source>
</evidence>
<evidence type="ECO:0000256" key="1">
    <source>
        <dbReference type="ARBA" id="ARBA00022729"/>
    </source>
</evidence>
<dbReference type="InterPro" id="IPR000297">
    <property type="entry name" value="PPIase_PpiC"/>
</dbReference>
<dbReference type="GO" id="GO:0003755">
    <property type="term" value="F:peptidyl-prolyl cis-trans isomerase activity"/>
    <property type="evidence" value="ECO:0007669"/>
    <property type="project" value="UniProtKB-KW"/>
</dbReference>
<accession>A0A9D2GU02</accession>
<dbReference type="PANTHER" id="PTHR47637">
    <property type="entry name" value="CHAPERONE SURA"/>
    <property type="match status" value="1"/>
</dbReference>
<dbReference type="PROSITE" id="PS50198">
    <property type="entry name" value="PPIC_PPIASE_2"/>
    <property type="match status" value="1"/>
</dbReference>
<evidence type="ECO:0000256" key="6">
    <source>
        <dbReference type="PROSITE-ProRule" id="PRU00278"/>
    </source>
</evidence>
<dbReference type="InterPro" id="IPR050280">
    <property type="entry name" value="OMP_Chaperone_SurA"/>
</dbReference>
<evidence type="ECO:0000256" key="4">
    <source>
        <dbReference type="ARBA" id="ARBA00023186"/>
    </source>
</evidence>
<dbReference type="InterPro" id="IPR015391">
    <property type="entry name" value="SurA_N"/>
</dbReference>
<evidence type="ECO:0000256" key="5">
    <source>
        <dbReference type="ARBA" id="ARBA00023235"/>
    </source>
</evidence>
<comment type="caution">
    <text evidence="8">The sequence shown here is derived from an EMBL/GenBank/DDBJ whole genome shotgun (WGS) entry which is preliminary data.</text>
</comment>
<reference evidence="8" key="2">
    <citation type="submission" date="2021-04" db="EMBL/GenBank/DDBJ databases">
        <authorList>
            <person name="Gilroy R."/>
        </authorList>
    </citation>
    <scope>NUCLEOTIDE SEQUENCE</scope>
    <source>
        <strain evidence="8">ChiW4-1371</strain>
    </source>
</reference>
<dbReference type="Gene3D" id="3.10.50.40">
    <property type="match status" value="1"/>
</dbReference>
<keyword evidence="1" id="KW-0732">Signal</keyword>
<dbReference type="EMBL" id="DXAQ01000127">
    <property type="protein sequence ID" value="HIZ89982.1"/>
    <property type="molecule type" value="Genomic_DNA"/>
</dbReference>
<keyword evidence="2" id="KW-0574">Periplasm</keyword>
<dbReference type="AlphaFoldDB" id="A0A9D2GU02"/>
<name>A0A9D2GU02_9BACT</name>
<feature type="domain" description="PpiC" evidence="7">
    <location>
        <begin position="135"/>
        <end position="253"/>
    </location>
</feature>
<organism evidence="8 9">
    <name type="scientific">Candidatus Mucispirillum faecigallinarum</name>
    <dbReference type="NCBI Taxonomy" id="2838699"/>
    <lineage>
        <taxon>Bacteria</taxon>
        <taxon>Pseudomonadati</taxon>
        <taxon>Deferribacterota</taxon>
        <taxon>Deferribacteres</taxon>
        <taxon>Deferribacterales</taxon>
        <taxon>Mucispirillaceae</taxon>
        <taxon>Mucispirillum</taxon>
    </lineage>
</organism>
<evidence type="ECO:0000256" key="3">
    <source>
        <dbReference type="ARBA" id="ARBA00023110"/>
    </source>
</evidence>
<keyword evidence="3 6" id="KW-0697">Rotamase</keyword>
<evidence type="ECO:0000313" key="8">
    <source>
        <dbReference type="EMBL" id="HIZ89982.1"/>
    </source>
</evidence>
<dbReference type="Pfam" id="PF09312">
    <property type="entry name" value="SurA_N"/>
    <property type="match status" value="1"/>
</dbReference>
<dbReference type="SUPFAM" id="SSF54534">
    <property type="entry name" value="FKBP-like"/>
    <property type="match status" value="1"/>
</dbReference>
<keyword evidence="5 6" id="KW-0413">Isomerase</keyword>
<dbReference type="PANTHER" id="PTHR47637:SF1">
    <property type="entry name" value="CHAPERONE SURA"/>
    <property type="match status" value="1"/>
</dbReference>
<dbReference type="Pfam" id="PF00639">
    <property type="entry name" value="Rotamase"/>
    <property type="match status" value="1"/>
</dbReference>
<sequence>MTFLILPHQTKAEVIGKIEAHVGNRIITSYDIESLDPVTYKKILNIPDETTRETQLSQYKEQALNFLIESTIMEIAAERDGIKVTDAEVDRAVNEIAANNKVSVEQFEKMITKEGVSLAQYRYQLRGQIIQARVRSQIFMPQVVITDEDMHNMIDKKGDEYGLKDRYKTKIITAQSKSEINKVIKEIKKGADFSDEARKNSLDVSAAEGGDLGWVDVTYVPLEMEKALEKVKNGGMTEPFKYNDFWAVCYVDGFQSKYTMDNETAGKIKNAIGEELFAKSVAEWLKKHKETIIVLKASDRFKVK</sequence>
<dbReference type="InterPro" id="IPR027304">
    <property type="entry name" value="Trigger_fact/SurA_dom_sf"/>
</dbReference>
<gene>
    <name evidence="8" type="ORF">H9804_08540</name>
</gene>
<dbReference type="Proteomes" id="UP000824176">
    <property type="component" value="Unassembled WGS sequence"/>
</dbReference>
<dbReference type="SUPFAM" id="SSF109998">
    <property type="entry name" value="Triger factor/SurA peptide-binding domain-like"/>
    <property type="match status" value="1"/>
</dbReference>
<reference evidence="8" key="1">
    <citation type="journal article" date="2021" name="PeerJ">
        <title>Extensive microbial diversity within the chicken gut microbiome revealed by metagenomics and culture.</title>
        <authorList>
            <person name="Gilroy R."/>
            <person name="Ravi A."/>
            <person name="Getino M."/>
            <person name="Pursley I."/>
            <person name="Horton D.L."/>
            <person name="Alikhan N.F."/>
            <person name="Baker D."/>
            <person name="Gharbi K."/>
            <person name="Hall N."/>
            <person name="Watson M."/>
            <person name="Adriaenssens E.M."/>
            <person name="Foster-Nyarko E."/>
            <person name="Jarju S."/>
            <person name="Secka A."/>
            <person name="Antonio M."/>
            <person name="Oren A."/>
            <person name="Chaudhuri R.R."/>
            <person name="La Ragione R."/>
            <person name="Hildebrand F."/>
            <person name="Pallen M.J."/>
        </authorList>
    </citation>
    <scope>NUCLEOTIDE SEQUENCE</scope>
    <source>
        <strain evidence="8">ChiW4-1371</strain>
    </source>
</reference>